<keyword evidence="7" id="KW-0276">Fatty acid metabolism</keyword>
<dbReference type="InterPro" id="IPR016039">
    <property type="entry name" value="Thiolase-like"/>
</dbReference>
<comment type="catalytic activity">
    <reaction evidence="12 14">
        <text>(9Z)-hexadecenoyl-[ACP] + malonyl-[ACP] + H(+) = 3-oxo-(11Z)-octadecenoyl-[ACP] + holo-[ACP] + CO2</text>
        <dbReference type="Rhea" id="RHEA:55040"/>
        <dbReference type="Rhea" id="RHEA-COMP:9623"/>
        <dbReference type="Rhea" id="RHEA-COMP:9685"/>
        <dbReference type="Rhea" id="RHEA-COMP:10800"/>
        <dbReference type="Rhea" id="RHEA-COMP:14074"/>
        <dbReference type="ChEBI" id="CHEBI:15378"/>
        <dbReference type="ChEBI" id="CHEBI:16526"/>
        <dbReference type="ChEBI" id="CHEBI:64479"/>
        <dbReference type="ChEBI" id="CHEBI:78449"/>
        <dbReference type="ChEBI" id="CHEBI:83989"/>
        <dbReference type="ChEBI" id="CHEBI:138538"/>
        <dbReference type="EC" id="2.3.1.179"/>
    </reaction>
</comment>
<keyword evidence="6 14" id="KW-0808">Transferase</keyword>
<evidence type="ECO:0000256" key="7">
    <source>
        <dbReference type="ARBA" id="ARBA00022832"/>
    </source>
</evidence>
<dbReference type="PROSITE" id="PS00606">
    <property type="entry name" value="KS3_1"/>
    <property type="match status" value="1"/>
</dbReference>
<keyword evidence="10 14" id="KW-0012">Acyltransferase</keyword>
<dbReference type="AlphaFoldDB" id="A0A1I2B434"/>
<dbReference type="RefSeq" id="WP_016610185.1">
    <property type="nucleotide sequence ID" value="NZ_BJMG01000012.1"/>
</dbReference>
<sequence>MNRVVVTGYGVTSPIGNDPETFLASLQNGTNGIGPITKFDAEATGISVAAEVKDFPLEKYFVKKDTKRMDLFSIYGIYAALEAMEMAKLDTETIDVDRFGVMVGSGIGGLPTIQDQVIRMHDKGANRVSPMFVPMSIVNMVAGNIALRVGAKGICTTTVSACASGTHSIGEAFRNIKHGYADVMIAGGSEATICEIGIAGFASLTALTTESDPDKASVPFDKNRSGFVMGEGAGVFILESLAHAQKRGATILGEVVGYGANCDAYHMTAPNPDGSGAGKAMKLAMQEAAITPAEVGYINAHGTSTPANDSAEATSIQYGLGEDYKKPYVSSTKSMTGHLLGAAGGIEAIASLLALQHQFIPPTINVTEQDPEIDLNVVINQSQPAELTYAMSNSLGFGGHNAVILLKRWEEA</sequence>
<comment type="pathway">
    <text evidence="1 14">Lipid metabolism; fatty acid biosynthesis.</text>
</comment>
<evidence type="ECO:0000256" key="10">
    <source>
        <dbReference type="ARBA" id="ARBA00023315"/>
    </source>
</evidence>
<dbReference type="EMBL" id="QRMZ01000007">
    <property type="protein sequence ID" value="RHK06802.1"/>
    <property type="molecule type" value="Genomic_DNA"/>
</dbReference>
<dbReference type="PANTHER" id="PTHR11712">
    <property type="entry name" value="POLYKETIDE SYNTHASE-RELATED"/>
    <property type="match status" value="1"/>
</dbReference>
<evidence type="ECO:0000256" key="2">
    <source>
        <dbReference type="ARBA" id="ARBA00008467"/>
    </source>
</evidence>
<dbReference type="PIRSF" id="PIRSF000447">
    <property type="entry name" value="KAS_II"/>
    <property type="match status" value="1"/>
</dbReference>
<dbReference type="PANTHER" id="PTHR11712:SF336">
    <property type="entry name" value="3-OXOACYL-[ACYL-CARRIER-PROTEIN] SYNTHASE, MITOCHONDRIAL"/>
    <property type="match status" value="1"/>
</dbReference>
<evidence type="ECO:0000256" key="8">
    <source>
        <dbReference type="ARBA" id="ARBA00023098"/>
    </source>
</evidence>
<comment type="similarity">
    <text evidence="2 14 15">Belongs to the thiolase-like superfamily. Beta-ketoacyl-ACP synthases family.</text>
</comment>
<evidence type="ECO:0000256" key="12">
    <source>
        <dbReference type="ARBA" id="ARBA00047318"/>
    </source>
</evidence>
<keyword evidence="8" id="KW-0443">Lipid metabolism</keyword>
<dbReference type="SUPFAM" id="SSF53901">
    <property type="entry name" value="Thiolase-like"/>
    <property type="match status" value="2"/>
</dbReference>
<keyword evidence="9 14" id="KW-0275">Fatty acid biosynthesis</keyword>
<dbReference type="CDD" id="cd00834">
    <property type="entry name" value="KAS_I_II"/>
    <property type="match status" value="1"/>
</dbReference>
<dbReference type="NCBIfam" id="NF005589">
    <property type="entry name" value="PRK07314.1"/>
    <property type="match status" value="1"/>
</dbReference>
<dbReference type="GO" id="GO:0004315">
    <property type="term" value="F:3-oxoacyl-[acyl-carrier-protein] synthase activity"/>
    <property type="evidence" value="ECO:0007669"/>
    <property type="project" value="UniProtKB-UniRule"/>
</dbReference>
<dbReference type="InterPro" id="IPR018201">
    <property type="entry name" value="Ketoacyl_synth_AS"/>
</dbReference>
<protein>
    <recommendedName>
        <fullName evidence="4 14">3-oxoacyl-[acyl-carrier-protein] synthase 2</fullName>
        <ecNumber evidence="3 14">2.3.1.179</ecNumber>
    </recommendedName>
</protein>
<evidence type="ECO:0000313" key="16">
    <source>
        <dbReference type="EMBL" id="RHK06802.1"/>
    </source>
</evidence>
<evidence type="ECO:0000256" key="1">
    <source>
        <dbReference type="ARBA" id="ARBA00005194"/>
    </source>
</evidence>
<evidence type="ECO:0000256" key="13">
    <source>
        <dbReference type="ARBA" id="ARBA00047659"/>
    </source>
</evidence>
<evidence type="ECO:0000256" key="9">
    <source>
        <dbReference type="ARBA" id="ARBA00023160"/>
    </source>
</evidence>
<evidence type="ECO:0000256" key="15">
    <source>
        <dbReference type="RuleBase" id="RU003694"/>
    </source>
</evidence>
<evidence type="ECO:0000256" key="14">
    <source>
        <dbReference type="PIRNR" id="PIRNR000447"/>
    </source>
</evidence>
<dbReference type="InterPro" id="IPR014031">
    <property type="entry name" value="Ketoacyl_synth_C"/>
</dbReference>
<comment type="function">
    <text evidence="11 14">Involved in the type II fatty acid elongation cycle. Catalyzes the elongation of a wide range of acyl-ACP by the addition of two carbons from malonyl-ACP to an acyl acceptor. Can efficiently catalyze the conversion of palmitoleoyl-ACP (cis-hexadec-9-enoyl-ACP) to cis-vaccenoyl-ACP (cis-octadec-11-enoyl-ACP), an essential step in the thermal regulation of fatty acid composition.</text>
</comment>
<dbReference type="SMART" id="SM00825">
    <property type="entry name" value="PKS_KS"/>
    <property type="match status" value="1"/>
</dbReference>
<evidence type="ECO:0000256" key="6">
    <source>
        <dbReference type="ARBA" id="ARBA00022679"/>
    </source>
</evidence>
<evidence type="ECO:0000256" key="3">
    <source>
        <dbReference type="ARBA" id="ARBA00012356"/>
    </source>
</evidence>
<dbReference type="GO" id="GO:0005829">
    <property type="term" value="C:cytosol"/>
    <property type="evidence" value="ECO:0007669"/>
    <property type="project" value="TreeGrafter"/>
</dbReference>
<comment type="caution">
    <text evidence="16">The sequence shown here is derived from an EMBL/GenBank/DDBJ whole genome shotgun (WGS) entry which is preliminary data.</text>
</comment>
<organism evidence="16 17">
    <name type="scientific">Enterococcus casseliflavus</name>
    <name type="common">Enterococcus flavescens</name>
    <dbReference type="NCBI Taxonomy" id="37734"/>
    <lineage>
        <taxon>Bacteria</taxon>
        <taxon>Bacillati</taxon>
        <taxon>Bacillota</taxon>
        <taxon>Bacilli</taxon>
        <taxon>Lactobacillales</taxon>
        <taxon>Enterococcaceae</taxon>
        <taxon>Enterococcus</taxon>
    </lineage>
</organism>
<dbReference type="InterPro" id="IPR020841">
    <property type="entry name" value="PKS_Beta-ketoAc_synthase_dom"/>
</dbReference>
<dbReference type="FunFam" id="3.40.47.10:FF:000018">
    <property type="entry name" value="3-oxoacyl-[acyl-carrier-protein] synthase 2"/>
    <property type="match status" value="1"/>
</dbReference>
<evidence type="ECO:0000256" key="5">
    <source>
        <dbReference type="ARBA" id="ARBA00022516"/>
    </source>
</evidence>
<reference evidence="16 17" key="1">
    <citation type="submission" date="2018-08" db="EMBL/GenBank/DDBJ databases">
        <title>A genome reference for cultivated species of the human gut microbiota.</title>
        <authorList>
            <person name="Zou Y."/>
            <person name="Xue W."/>
            <person name="Luo G."/>
        </authorList>
    </citation>
    <scope>NUCLEOTIDE SEQUENCE [LARGE SCALE GENOMIC DNA]</scope>
    <source>
        <strain evidence="16 17">AF48-16</strain>
    </source>
</reference>
<dbReference type="FunFam" id="3.40.47.10:FF:000029">
    <property type="entry name" value="3-oxoacyl-[acyl-carrier-protein] synthase 1"/>
    <property type="match status" value="1"/>
</dbReference>
<evidence type="ECO:0000256" key="11">
    <source>
        <dbReference type="ARBA" id="ARBA00024006"/>
    </source>
</evidence>
<dbReference type="Gene3D" id="3.40.47.10">
    <property type="match status" value="1"/>
</dbReference>
<proteinExistence type="inferred from homology"/>
<dbReference type="InterPro" id="IPR017568">
    <property type="entry name" value="3-oxoacyl-ACP_synth-2"/>
</dbReference>
<gene>
    <name evidence="16" type="primary">fabF</name>
    <name evidence="16" type="ORF">DW084_06385</name>
</gene>
<dbReference type="InterPro" id="IPR014030">
    <property type="entry name" value="Ketoacyl_synth_N"/>
</dbReference>
<name>A0A1I2B434_ENTCA</name>
<evidence type="ECO:0000256" key="4">
    <source>
        <dbReference type="ARBA" id="ARBA00014657"/>
    </source>
</evidence>
<accession>A0A1I2B434</accession>
<keyword evidence="5 14" id="KW-0444">Lipid biosynthesis</keyword>
<dbReference type="Pfam" id="PF00109">
    <property type="entry name" value="ketoacyl-synt"/>
    <property type="match status" value="1"/>
</dbReference>
<dbReference type="InterPro" id="IPR000794">
    <property type="entry name" value="Beta-ketoacyl_synthase"/>
</dbReference>
<dbReference type="GO" id="GO:0030497">
    <property type="term" value="P:fatty acid elongation"/>
    <property type="evidence" value="ECO:0007669"/>
    <property type="project" value="UniProtKB-ARBA"/>
</dbReference>
<dbReference type="PROSITE" id="PS52004">
    <property type="entry name" value="KS3_2"/>
    <property type="match status" value="1"/>
</dbReference>
<dbReference type="EC" id="2.3.1.179" evidence="3 14"/>
<dbReference type="Proteomes" id="UP000286288">
    <property type="component" value="Unassembled WGS sequence"/>
</dbReference>
<dbReference type="UniPathway" id="UPA00094"/>
<dbReference type="NCBIfam" id="TIGR03150">
    <property type="entry name" value="fabF"/>
    <property type="match status" value="1"/>
</dbReference>
<dbReference type="Pfam" id="PF02801">
    <property type="entry name" value="Ketoacyl-synt_C"/>
    <property type="match status" value="1"/>
</dbReference>
<evidence type="ECO:0000313" key="17">
    <source>
        <dbReference type="Proteomes" id="UP000286288"/>
    </source>
</evidence>
<comment type="catalytic activity">
    <reaction evidence="13 14">
        <text>a fatty acyl-[ACP] + malonyl-[ACP] + H(+) = a 3-oxoacyl-[ACP] + holo-[ACP] + CO2</text>
        <dbReference type="Rhea" id="RHEA:22836"/>
        <dbReference type="Rhea" id="RHEA-COMP:9623"/>
        <dbReference type="Rhea" id="RHEA-COMP:9685"/>
        <dbReference type="Rhea" id="RHEA-COMP:9916"/>
        <dbReference type="Rhea" id="RHEA-COMP:14125"/>
        <dbReference type="ChEBI" id="CHEBI:15378"/>
        <dbReference type="ChEBI" id="CHEBI:16526"/>
        <dbReference type="ChEBI" id="CHEBI:64479"/>
        <dbReference type="ChEBI" id="CHEBI:78449"/>
        <dbReference type="ChEBI" id="CHEBI:78776"/>
        <dbReference type="ChEBI" id="CHEBI:138651"/>
    </reaction>
</comment>